<organism evidence="1 2">
    <name type="scientific">Desulfococcus multivorans DSM 2059</name>
    <dbReference type="NCBI Taxonomy" id="1121405"/>
    <lineage>
        <taxon>Bacteria</taxon>
        <taxon>Pseudomonadati</taxon>
        <taxon>Thermodesulfobacteriota</taxon>
        <taxon>Desulfobacteria</taxon>
        <taxon>Desulfobacterales</taxon>
        <taxon>Desulfococcaceae</taxon>
        <taxon>Desulfococcus</taxon>
    </lineage>
</organism>
<evidence type="ECO:0000313" key="2">
    <source>
        <dbReference type="Proteomes" id="UP000014977"/>
    </source>
</evidence>
<evidence type="ECO:0000313" key="1">
    <source>
        <dbReference type="EMBL" id="EPR32526.1"/>
    </source>
</evidence>
<keyword evidence="2" id="KW-1185">Reference proteome</keyword>
<proteinExistence type="predicted"/>
<comment type="caution">
    <text evidence="1">The sequence shown here is derived from an EMBL/GenBank/DDBJ whole genome shotgun (WGS) entry which is preliminary data.</text>
</comment>
<dbReference type="AlphaFoldDB" id="S7T7G0"/>
<gene>
    <name evidence="1" type="ORF">dsmv_3627</name>
</gene>
<name>S7T7G0_DESML</name>
<dbReference type="EMBL" id="ATHJ01000134">
    <property type="protein sequence ID" value="EPR32526.1"/>
    <property type="molecule type" value="Genomic_DNA"/>
</dbReference>
<protein>
    <submittedName>
        <fullName evidence="1">Uncharacterized protein</fullName>
    </submittedName>
</protein>
<accession>S7T7G0</accession>
<reference evidence="1 2" key="1">
    <citation type="journal article" date="2013" name="Genome Announc.">
        <title>Draft genome sequences for three mercury-methylating, sulfate-reducing bacteria.</title>
        <authorList>
            <person name="Brown S.D."/>
            <person name="Hurt R.A.Jr."/>
            <person name="Gilmour C.C."/>
            <person name="Elias D.A."/>
        </authorList>
    </citation>
    <scope>NUCLEOTIDE SEQUENCE [LARGE SCALE GENOMIC DNA]</scope>
    <source>
        <strain evidence="1 2">DSM 2059</strain>
    </source>
</reference>
<sequence>MEPTTRIELVNLFLTKEALYRLSYVGFIGLKNSLFRQTSLLERETRLELATFSLEG</sequence>
<dbReference type="Proteomes" id="UP000014977">
    <property type="component" value="Unassembled WGS sequence"/>
</dbReference>